<feature type="domain" description="HTH luxR-type" evidence="4">
    <location>
        <begin position="145"/>
        <end position="210"/>
    </location>
</feature>
<evidence type="ECO:0000259" key="4">
    <source>
        <dbReference type="PROSITE" id="PS50043"/>
    </source>
</evidence>
<dbReference type="InterPro" id="IPR001789">
    <property type="entry name" value="Sig_transdc_resp-reg_receiver"/>
</dbReference>
<dbReference type="GO" id="GO:0000160">
    <property type="term" value="P:phosphorelay signal transduction system"/>
    <property type="evidence" value="ECO:0007669"/>
    <property type="project" value="InterPro"/>
</dbReference>
<dbReference type="InterPro" id="IPR039420">
    <property type="entry name" value="WalR-like"/>
</dbReference>
<dbReference type="PROSITE" id="PS50043">
    <property type="entry name" value="HTH_LUXR_2"/>
    <property type="match status" value="1"/>
</dbReference>
<dbReference type="KEGG" id="rin:ACS15_3719"/>
<dbReference type="GeneID" id="61527849"/>
<dbReference type="EMBL" id="CP016022">
    <property type="protein sequence ID" value="ANJ74159.1"/>
    <property type="molecule type" value="Genomic_DNA"/>
</dbReference>
<dbReference type="GO" id="GO:0003677">
    <property type="term" value="F:DNA binding"/>
    <property type="evidence" value="ECO:0007669"/>
    <property type="project" value="UniProtKB-KW"/>
</dbReference>
<reference evidence="8 11" key="4">
    <citation type="submission" date="2020-04" db="EMBL/GenBank/DDBJ databases">
        <title>Ralstonia insidiosa genome sequencing and assembly.</title>
        <authorList>
            <person name="Martins R.C.R."/>
            <person name="Perdigao-Neto L.V."/>
            <person name="Levin A.S.S."/>
            <person name="Costa S.F."/>
        </authorList>
    </citation>
    <scope>NUCLEOTIDE SEQUENCE [LARGE SCALE GENOMIC DNA]</scope>
    <source>
        <strain evidence="8 11">5047</strain>
    </source>
</reference>
<keyword evidence="1 3" id="KW-0597">Phosphoprotein</keyword>
<dbReference type="OrthoDB" id="8585266at2"/>
<feature type="modified residue" description="4-aspartylphosphate" evidence="3">
    <location>
        <position position="57"/>
    </location>
</feature>
<dbReference type="RefSeq" id="WP_021197065.1">
    <property type="nucleotide sequence ID" value="NZ_CP012605.1"/>
</dbReference>
<keyword evidence="10" id="KW-1185">Reference proteome</keyword>
<evidence type="ECO:0000256" key="1">
    <source>
        <dbReference type="ARBA" id="ARBA00022553"/>
    </source>
</evidence>
<evidence type="ECO:0000313" key="6">
    <source>
        <dbReference type="EMBL" id="ANH74778.1"/>
    </source>
</evidence>
<evidence type="ECO:0000256" key="3">
    <source>
        <dbReference type="PROSITE-ProRule" id="PRU00169"/>
    </source>
</evidence>
<dbReference type="SUPFAM" id="SSF52172">
    <property type="entry name" value="CheY-like"/>
    <property type="match status" value="1"/>
</dbReference>
<evidence type="ECO:0000313" key="11">
    <source>
        <dbReference type="Proteomes" id="UP000575469"/>
    </source>
</evidence>
<evidence type="ECO:0000313" key="7">
    <source>
        <dbReference type="EMBL" id="ANJ74159.1"/>
    </source>
</evidence>
<dbReference type="Pfam" id="PF00072">
    <property type="entry name" value="Response_reg"/>
    <property type="match status" value="1"/>
</dbReference>
<dbReference type="GO" id="GO:0006355">
    <property type="term" value="P:regulation of DNA-templated transcription"/>
    <property type="evidence" value="ECO:0007669"/>
    <property type="project" value="InterPro"/>
</dbReference>
<dbReference type="Pfam" id="PF00196">
    <property type="entry name" value="GerE"/>
    <property type="match status" value="1"/>
</dbReference>
<dbReference type="InterPro" id="IPR058245">
    <property type="entry name" value="NreC/VraR/RcsB-like_REC"/>
</dbReference>
<reference evidence="7" key="3">
    <citation type="submission" date="2016-06" db="EMBL/GenBank/DDBJ databases">
        <authorList>
            <person name="Kjaerup R.B."/>
            <person name="Dalgaard T.S."/>
            <person name="Juul-Madsen H.R."/>
        </authorList>
    </citation>
    <scope>NUCLEOTIDE SEQUENCE [LARGE SCALE GENOMIC DNA]</scope>
    <source>
        <strain evidence="7">ATCC 49129</strain>
    </source>
</reference>
<dbReference type="AlphaFoldDB" id="A0A192A199"/>
<dbReference type="PANTHER" id="PTHR43214:SF17">
    <property type="entry name" value="TRANSCRIPTIONAL REGULATORY PROTEIN RCSB"/>
    <property type="match status" value="1"/>
</dbReference>
<dbReference type="InterPro" id="IPR000792">
    <property type="entry name" value="Tscrpt_reg_LuxR_C"/>
</dbReference>
<dbReference type="PROSITE" id="PS50110">
    <property type="entry name" value="RESPONSE_REGULATORY"/>
    <property type="match status" value="1"/>
</dbReference>
<dbReference type="SUPFAM" id="SSF46894">
    <property type="entry name" value="C-terminal effector domain of the bipartite response regulators"/>
    <property type="match status" value="1"/>
</dbReference>
<feature type="domain" description="Response regulatory" evidence="5">
    <location>
        <begin position="6"/>
        <end position="125"/>
    </location>
</feature>
<dbReference type="Gene3D" id="3.40.50.2300">
    <property type="match status" value="1"/>
</dbReference>
<sequence length="215" mass="23590">MSPFLSIVAADDHPVILMGLTAAIAQFPQQRIVAQAHDGHELLQVLEHIDCDVIVTDYRMNGDPAFDGMSLLARLRKQHPKRAIVVCTMLHNPALLRSMRQQGVAAIVSKSDDLVYVGHAIAAAARGVHYYSPSILEESGLNPNVRNVFETLSAREREVVRLYADGMAVSEIARKLGSSVKTVSTQKTAALRKLGLAREIDLFQFARTNGLSQLH</sequence>
<keyword evidence="2 7" id="KW-0238">DNA-binding</keyword>
<organism evidence="7 10">
    <name type="scientific">Ralstonia insidiosa</name>
    <dbReference type="NCBI Taxonomy" id="190721"/>
    <lineage>
        <taxon>Bacteria</taxon>
        <taxon>Pseudomonadati</taxon>
        <taxon>Pseudomonadota</taxon>
        <taxon>Betaproteobacteria</taxon>
        <taxon>Burkholderiales</taxon>
        <taxon>Burkholderiaceae</taxon>
        <taxon>Ralstonia</taxon>
    </lineage>
</organism>
<dbReference type="Proteomes" id="UP000077927">
    <property type="component" value="Chromosome 1"/>
</dbReference>
<dbReference type="InterPro" id="IPR036388">
    <property type="entry name" value="WH-like_DNA-bd_sf"/>
</dbReference>
<dbReference type="Proteomes" id="UP000078572">
    <property type="component" value="Chromosome 1"/>
</dbReference>
<evidence type="ECO:0000313" key="9">
    <source>
        <dbReference type="Proteomes" id="UP000077927"/>
    </source>
</evidence>
<evidence type="ECO:0000313" key="8">
    <source>
        <dbReference type="EMBL" id="NMV41513.1"/>
    </source>
</evidence>
<dbReference type="PRINTS" id="PR00038">
    <property type="entry name" value="HTHLUXR"/>
</dbReference>
<dbReference type="InterPro" id="IPR011006">
    <property type="entry name" value="CheY-like_superfamily"/>
</dbReference>
<dbReference type="EMBL" id="CP012605">
    <property type="protein sequence ID" value="ANH74778.1"/>
    <property type="molecule type" value="Genomic_DNA"/>
</dbReference>
<accession>A0A192A199</accession>
<protein>
    <submittedName>
        <fullName evidence="6">Bacterial regulatory, luxR family protein</fullName>
    </submittedName>
    <submittedName>
        <fullName evidence="7">DNA-binding response regulator</fullName>
    </submittedName>
    <submittedName>
        <fullName evidence="8">Response regulator transcription factor</fullName>
    </submittedName>
</protein>
<name>A0A192A199_9RALS</name>
<dbReference type="PANTHER" id="PTHR43214">
    <property type="entry name" value="TWO-COMPONENT RESPONSE REGULATOR"/>
    <property type="match status" value="1"/>
</dbReference>
<reference evidence="10" key="2">
    <citation type="submission" date="2016-06" db="EMBL/GenBank/DDBJ databases">
        <authorList>
            <person name="Xu Y."/>
            <person name="Nagy A."/>
            <person name="Yan X."/>
            <person name="Kim S.W."/>
            <person name="Haley B."/>
            <person name="Liu N.T."/>
            <person name="Nou X."/>
        </authorList>
    </citation>
    <scope>NUCLEOTIDE SEQUENCE [LARGE SCALE GENOMIC DNA]</scope>
    <source>
        <strain evidence="10">ATCC 49129</strain>
    </source>
</reference>
<dbReference type="SMART" id="SM00421">
    <property type="entry name" value="HTH_LUXR"/>
    <property type="match status" value="1"/>
</dbReference>
<dbReference type="CDD" id="cd17535">
    <property type="entry name" value="REC_NarL-like"/>
    <property type="match status" value="1"/>
</dbReference>
<dbReference type="PATRIC" id="fig|190721.6.peg.3672"/>
<dbReference type="SMART" id="SM00448">
    <property type="entry name" value="REC"/>
    <property type="match status" value="1"/>
</dbReference>
<dbReference type="Proteomes" id="UP000575469">
    <property type="component" value="Unassembled WGS sequence"/>
</dbReference>
<evidence type="ECO:0000256" key="2">
    <source>
        <dbReference type="ARBA" id="ARBA00023125"/>
    </source>
</evidence>
<dbReference type="EMBL" id="JABBZM010000034">
    <property type="protein sequence ID" value="NMV41513.1"/>
    <property type="molecule type" value="Genomic_DNA"/>
</dbReference>
<reference evidence="6 9" key="1">
    <citation type="submission" date="2015-09" db="EMBL/GenBank/DDBJ databases">
        <authorList>
            <person name="Xu Y."/>
            <person name="Nagy A."/>
            <person name="Liu N.T."/>
            <person name="Nou X."/>
        </authorList>
    </citation>
    <scope>NUCLEOTIDE SEQUENCE [LARGE SCALE GENOMIC DNA]</scope>
    <source>
        <strain evidence="6 9">FC1138</strain>
    </source>
</reference>
<dbReference type="CDD" id="cd06170">
    <property type="entry name" value="LuxR_C_like"/>
    <property type="match status" value="1"/>
</dbReference>
<dbReference type="InterPro" id="IPR016032">
    <property type="entry name" value="Sig_transdc_resp-reg_C-effctor"/>
</dbReference>
<evidence type="ECO:0000313" key="10">
    <source>
        <dbReference type="Proteomes" id="UP000078572"/>
    </source>
</evidence>
<gene>
    <name evidence="7" type="ORF">A9Y76_17640</name>
    <name evidence="6" type="ORF">ACS15_3719</name>
    <name evidence="8" type="ORF">HGR00_26695</name>
</gene>
<proteinExistence type="predicted"/>
<dbReference type="STRING" id="190721.ACS15_3719"/>
<dbReference type="Gene3D" id="1.10.10.10">
    <property type="entry name" value="Winged helix-like DNA-binding domain superfamily/Winged helix DNA-binding domain"/>
    <property type="match status" value="1"/>
</dbReference>
<evidence type="ECO:0000259" key="5">
    <source>
        <dbReference type="PROSITE" id="PS50110"/>
    </source>
</evidence>